<dbReference type="PANTHER" id="PTHR47840:SF1">
    <property type="entry name" value="ZN(II)2CYS6 TRANSCRIPTION FACTOR (EUROFUNG)"/>
    <property type="match status" value="1"/>
</dbReference>
<dbReference type="InterPro" id="IPR036864">
    <property type="entry name" value="Zn2-C6_fun-type_DNA-bd_sf"/>
</dbReference>
<dbReference type="SMART" id="SM00906">
    <property type="entry name" value="Fungal_trans"/>
    <property type="match status" value="1"/>
</dbReference>
<dbReference type="InterPro" id="IPR007219">
    <property type="entry name" value="XnlR_reg_dom"/>
</dbReference>
<evidence type="ECO:0000313" key="9">
    <source>
        <dbReference type="Proteomes" id="UP000250266"/>
    </source>
</evidence>
<keyword evidence="9" id="KW-1185">Reference proteome</keyword>
<dbReference type="AlphaFoldDB" id="A0A8E2EAP0"/>
<dbReference type="Gene3D" id="4.10.240.10">
    <property type="entry name" value="Zn(2)-C6 fungal-type DNA-binding domain"/>
    <property type="match status" value="1"/>
</dbReference>
<keyword evidence="5" id="KW-0175">Coiled coil</keyword>
<feature type="domain" description="Zn(2)-C6 fungal-type" evidence="7">
    <location>
        <begin position="21"/>
        <end position="54"/>
    </location>
</feature>
<dbReference type="GO" id="GO:0000981">
    <property type="term" value="F:DNA-binding transcription factor activity, RNA polymerase II-specific"/>
    <property type="evidence" value="ECO:0007669"/>
    <property type="project" value="InterPro"/>
</dbReference>
<evidence type="ECO:0000256" key="1">
    <source>
        <dbReference type="ARBA" id="ARBA00022723"/>
    </source>
</evidence>
<evidence type="ECO:0000256" key="4">
    <source>
        <dbReference type="ARBA" id="ARBA00023242"/>
    </source>
</evidence>
<protein>
    <recommendedName>
        <fullName evidence="7">Zn(2)-C6 fungal-type domain-containing protein</fullName>
    </recommendedName>
</protein>
<feature type="compositionally biased region" description="Polar residues" evidence="6">
    <location>
        <begin position="636"/>
        <end position="650"/>
    </location>
</feature>
<dbReference type="OrthoDB" id="6509908at2759"/>
<dbReference type="CDD" id="cd12148">
    <property type="entry name" value="fungal_TF_MHR"/>
    <property type="match status" value="1"/>
</dbReference>
<dbReference type="GO" id="GO:0003677">
    <property type="term" value="F:DNA binding"/>
    <property type="evidence" value="ECO:0007669"/>
    <property type="project" value="InterPro"/>
</dbReference>
<keyword evidence="2" id="KW-0805">Transcription regulation</keyword>
<keyword evidence="1" id="KW-0479">Metal-binding</keyword>
<keyword evidence="4" id="KW-0539">Nucleus</keyword>
<evidence type="ECO:0000256" key="6">
    <source>
        <dbReference type="SAM" id="MobiDB-lite"/>
    </source>
</evidence>
<evidence type="ECO:0000256" key="3">
    <source>
        <dbReference type="ARBA" id="ARBA00023163"/>
    </source>
</evidence>
<evidence type="ECO:0000256" key="2">
    <source>
        <dbReference type="ARBA" id="ARBA00023015"/>
    </source>
</evidence>
<evidence type="ECO:0000259" key="7">
    <source>
        <dbReference type="PROSITE" id="PS50048"/>
    </source>
</evidence>
<dbReference type="GO" id="GO:0008270">
    <property type="term" value="F:zinc ion binding"/>
    <property type="evidence" value="ECO:0007669"/>
    <property type="project" value="InterPro"/>
</dbReference>
<feature type="coiled-coil region" evidence="5">
    <location>
        <begin position="60"/>
        <end position="87"/>
    </location>
</feature>
<name>A0A8E2EAP0_9PEZI</name>
<feature type="region of interest" description="Disordered" evidence="6">
    <location>
        <begin position="97"/>
        <end position="120"/>
    </location>
</feature>
<feature type="region of interest" description="Disordered" evidence="6">
    <location>
        <begin position="624"/>
        <end position="650"/>
    </location>
</feature>
<evidence type="ECO:0000313" key="8">
    <source>
        <dbReference type="EMBL" id="OCK80427.1"/>
    </source>
</evidence>
<gene>
    <name evidence="8" type="ORF">K432DRAFT_382226</name>
</gene>
<keyword evidence="3" id="KW-0804">Transcription</keyword>
<reference evidence="8 9" key="1">
    <citation type="journal article" date="2016" name="Nat. Commun.">
        <title>Ectomycorrhizal ecology is imprinted in the genome of the dominant symbiotic fungus Cenococcum geophilum.</title>
        <authorList>
            <consortium name="DOE Joint Genome Institute"/>
            <person name="Peter M."/>
            <person name="Kohler A."/>
            <person name="Ohm R.A."/>
            <person name="Kuo A."/>
            <person name="Krutzmann J."/>
            <person name="Morin E."/>
            <person name="Arend M."/>
            <person name="Barry K.W."/>
            <person name="Binder M."/>
            <person name="Choi C."/>
            <person name="Clum A."/>
            <person name="Copeland A."/>
            <person name="Grisel N."/>
            <person name="Haridas S."/>
            <person name="Kipfer T."/>
            <person name="LaButti K."/>
            <person name="Lindquist E."/>
            <person name="Lipzen A."/>
            <person name="Maire R."/>
            <person name="Meier B."/>
            <person name="Mihaltcheva S."/>
            <person name="Molinier V."/>
            <person name="Murat C."/>
            <person name="Poggeler S."/>
            <person name="Quandt C.A."/>
            <person name="Sperisen C."/>
            <person name="Tritt A."/>
            <person name="Tisserant E."/>
            <person name="Crous P.W."/>
            <person name="Henrissat B."/>
            <person name="Nehls U."/>
            <person name="Egli S."/>
            <person name="Spatafora J.W."/>
            <person name="Grigoriev I.V."/>
            <person name="Martin F.M."/>
        </authorList>
    </citation>
    <scope>NUCLEOTIDE SEQUENCE [LARGE SCALE GENOMIC DNA]</scope>
    <source>
        <strain evidence="8 9">CBS 459.81</strain>
    </source>
</reference>
<sequence>MPKGSSPELAVRKKMRKGTHSCFECRRRKIRCLFPQDNPNVCTECFARGSRCVDQEHVNADVIVDQRKNLRERVSRLEALVDTLLDKRTDKSPAETVKGFNMRTDPFPPTPLSSEASSSVPGPIGAGHGANAPLLSVLEDALNNADSHYAKSEASYPLVPNRDTASNAGGPPAELLRVTCNENHRLADEVDNSGSASELKCKRARQALIDVLPPWQQLEAILAGNSSWWTTWRKKTTGTAGARPLAQYAAYALSEGSPGALGILVLGVGICCETDDVDRYINTVDRWVLSDDEYAATLEGMECLILEAKWYADIGQPRRAWLANRRGLLYAQLMGLHRKRTNSEAAESIWWSLYHGDRFVSLLLGLPYGVSDSHCDLTSPNIDSGPYMSPLNFVNKISIIAGKVIDRNQGVGEQSFALALELDQDMEDLFNKLDPKWVDVSGAMVDCQTNAADLRERLLAQMVFHQIRVYLHLPFMLKSANNPRFSYSRTACLTGSREMLRLYQVLRSGTVEPLYECKAVDFLGFTAAILLLLGLFNMGISKVPVSTPQEQENDWRLIEICIDIFQRASTEKGGKVALQSYEVLEKMRRKLRDYNGCGEDDAECIPSFVIPYFGTISIRRGDKPLSHLQKNGKPTPGSSISSTTQFTPPVDTDSSMLDRIQSQGMASSATIPTIPHATHATTTFNTDPFVAYDGIYMHNNNTGFDTQLNEDGMSNFPPAANNFSWQNVPMDIDQDWSWFLNDGQAQQMPGPGPGQGLGGGLNQGFAQGNFIGL</sequence>
<evidence type="ECO:0000256" key="5">
    <source>
        <dbReference type="SAM" id="Coils"/>
    </source>
</evidence>
<dbReference type="PROSITE" id="PS50048">
    <property type="entry name" value="ZN2_CY6_FUNGAL_2"/>
    <property type="match status" value="1"/>
</dbReference>
<dbReference type="Proteomes" id="UP000250266">
    <property type="component" value="Unassembled WGS sequence"/>
</dbReference>
<accession>A0A8E2EAP0</accession>
<dbReference type="InterPro" id="IPR001138">
    <property type="entry name" value="Zn2Cys6_DnaBD"/>
</dbReference>
<proteinExistence type="predicted"/>
<dbReference type="GO" id="GO:0006351">
    <property type="term" value="P:DNA-templated transcription"/>
    <property type="evidence" value="ECO:0007669"/>
    <property type="project" value="InterPro"/>
</dbReference>
<dbReference type="PANTHER" id="PTHR47840">
    <property type="entry name" value="ZN(II)2CYS6 TRANSCRIPTION FACTOR (EUROFUNG)-RELATED"/>
    <property type="match status" value="1"/>
</dbReference>
<dbReference type="CDD" id="cd00067">
    <property type="entry name" value="GAL4"/>
    <property type="match status" value="1"/>
</dbReference>
<dbReference type="SUPFAM" id="SSF57701">
    <property type="entry name" value="Zn2/Cys6 DNA-binding domain"/>
    <property type="match status" value="1"/>
</dbReference>
<organism evidence="8 9">
    <name type="scientific">Lepidopterella palustris CBS 459.81</name>
    <dbReference type="NCBI Taxonomy" id="1314670"/>
    <lineage>
        <taxon>Eukaryota</taxon>
        <taxon>Fungi</taxon>
        <taxon>Dikarya</taxon>
        <taxon>Ascomycota</taxon>
        <taxon>Pezizomycotina</taxon>
        <taxon>Dothideomycetes</taxon>
        <taxon>Pleosporomycetidae</taxon>
        <taxon>Mytilinidiales</taxon>
        <taxon>Argynnaceae</taxon>
        <taxon>Lepidopterella</taxon>
    </lineage>
</organism>
<dbReference type="EMBL" id="KV744960">
    <property type="protein sequence ID" value="OCK80427.1"/>
    <property type="molecule type" value="Genomic_DNA"/>
</dbReference>
<dbReference type="PROSITE" id="PS00463">
    <property type="entry name" value="ZN2_CY6_FUNGAL_1"/>
    <property type="match status" value="1"/>
</dbReference>